<keyword evidence="7" id="KW-1185">Reference proteome</keyword>
<reference evidence="6" key="3">
    <citation type="submission" date="2015-06" db="UniProtKB">
        <authorList>
            <consortium name="EnsemblMetazoa"/>
        </authorList>
    </citation>
    <scope>IDENTIFICATION</scope>
</reference>
<dbReference type="PROSITE" id="PS50987">
    <property type="entry name" value="HTH_ARSR_2"/>
    <property type="match status" value="1"/>
</dbReference>
<dbReference type="SUPFAM" id="SSF46785">
    <property type="entry name" value="Winged helix' DNA-binding domain"/>
    <property type="match status" value="1"/>
</dbReference>
<keyword evidence="2" id="KW-0238">DNA-binding</keyword>
<evidence type="ECO:0000313" key="5">
    <source>
        <dbReference type="EMBL" id="ELT93399.1"/>
    </source>
</evidence>
<evidence type="ECO:0000256" key="1">
    <source>
        <dbReference type="ARBA" id="ARBA00023015"/>
    </source>
</evidence>
<dbReference type="NCBIfam" id="NF033788">
    <property type="entry name" value="HTH_metalloreg"/>
    <property type="match status" value="1"/>
</dbReference>
<dbReference type="InterPro" id="IPR051081">
    <property type="entry name" value="HTH_MetalResp_TranReg"/>
</dbReference>
<dbReference type="InterPro" id="IPR036390">
    <property type="entry name" value="WH_DNA-bd_sf"/>
</dbReference>
<dbReference type="GO" id="GO:0003700">
    <property type="term" value="F:DNA-binding transcription factor activity"/>
    <property type="evidence" value="ECO:0007669"/>
    <property type="project" value="InterPro"/>
</dbReference>
<dbReference type="HOGENOM" id="CLU_097806_3_1_1"/>
<evidence type="ECO:0000256" key="2">
    <source>
        <dbReference type="ARBA" id="ARBA00023125"/>
    </source>
</evidence>
<dbReference type="EMBL" id="KB309761">
    <property type="protein sequence ID" value="ELT93399.1"/>
    <property type="molecule type" value="Genomic_DNA"/>
</dbReference>
<dbReference type="OrthoDB" id="10061166at2759"/>
<name>R7TI53_CAPTE</name>
<dbReference type="CDD" id="cd00090">
    <property type="entry name" value="HTH_ARSR"/>
    <property type="match status" value="1"/>
</dbReference>
<keyword evidence="3" id="KW-0804">Transcription</keyword>
<sequence>VLPHEFFKMMADEVRLRSLLQIARQGELCVCELVAALDEPQPKVSRHLAQMRNHGLLSTRRKNQWIFYSIAEGLPGWMNKIIDGLRLSKCLKKEYQQDQERLESMVNRPSC</sequence>
<evidence type="ECO:0000259" key="4">
    <source>
        <dbReference type="PROSITE" id="PS50987"/>
    </source>
</evidence>
<feature type="domain" description="HTH arsR-type" evidence="4">
    <location>
        <begin position="1"/>
        <end position="89"/>
    </location>
</feature>
<proteinExistence type="predicted"/>
<dbReference type="FunFam" id="1.10.10.10:FF:000279">
    <property type="entry name" value="Transcriptional regulator, ArsR family"/>
    <property type="match status" value="1"/>
</dbReference>
<dbReference type="InterPro" id="IPR036388">
    <property type="entry name" value="WH-like_DNA-bd_sf"/>
</dbReference>
<dbReference type="InterPro" id="IPR001845">
    <property type="entry name" value="HTH_ArsR_DNA-bd_dom"/>
</dbReference>
<reference evidence="5 7" key="2">
    <citation type="journal article" date="2013" name="Nature">
        <title>Insights into bilaterian evolution from three spiralian genomes.</title>
        <authorList>
            <person name="Simakov O."/>
            <person name="Marletaz F."/>
            <person name="Cho S.J."/>
            <person name="Edsinger-Gonzales E."/>
            <person name="Havlak P."/>
            <person name="Hellsten U."/>
            <person name="Kuo D.H."/>
            <person name="Larsson T."/>
            <person name="Lv J."/>
            <person name="Arendt D."/>
            <person name="Savage R."/>
            <person name="Osoegawa K."/>
            <person name="de Jong P."/>
            <person name="Grimwood J."/>
            <person name="Chapman J.A."/>
            <person name="Shapiro H."/>
            <person name="Aerts A."/>
            <person name="Otillar R.P."/>
            <person name="Terry A.Y."/>
            <person name="Boore J.L."/>
            <person name="Grigoriev I.V."/>
            <person name="Lindberg D.R."/>
            <person name="Seaver E.C."/>
            <person name="Weisblat D.A."/>
            <person name="Putnam N.H."/>
            <person name="Rokhsar D.S."/>
        </authorList>
    </citation>
    <scope>NUCLEOTIDE SEQUENCE</scope>
    <source>
        <strain evidence="5 7">I ESC-2004</strain>
    </source>
</reference>
<protein>
    <recommendedName>
        <fullName evidence="4">HTH arsR-type domain-containing protein</fullName>
    </recommendedName>
</protein>
<dbReference type="Pfam" id="PF01022">
    <property type="entry name" value="HTH_5"/>
    <property type="match status" value="1"/>
</dbReference>
<dbReference type="Gene3D" id="1.10.10.10">
    <property type="entry name" value="Winged helix-like DNA-binding domain superfamily/Winged helix DNA-binding domain"/>
    <property type="match status" value="1"/>
</dbReference>
<dbReference type="PRINTS" id="PR00778">
    <property type="entry name" value="HTHARSR"/>
</dbReference>
<keyword evidence="1" id="KW-0805">Transcription regulation</keyword>
<evidence type="ECO:0000256" key="3">
    <source>
        <dbReference type="ARBA" id="ARBA00023163"/>
    </source>
</evidence>
<dbReference type="GO" id="GO:0003677">
    <property type="term" value="F:DNA binding"/>
    <property type="evidence" value="ECO:0007669"/>
    <property type="project" value="UniProtKB-KW"/>
</dbReference>
<evidence type="ECO:0000313" key="6">
    <source>
        <dbReference type="EnsemblMetazoa" id="CapteP146600"/>
    </source>
</evidence>
<dbReference type="Proteomes" id="UP000014760">
    <property type="component" value="Unassembled WGS sequence"/>
</dbReference>
<dbReference type="STRING" id="283909.R7TI53"/>
<accession>R7TI53</accession>
<evidence type="ECO:0000313" key="7">
    <source>
        <dbReference type="Proteomes" id="UP000014760"/>
    </source>
</evidence>
<dbReference type="AlphaFoldDB" id="R7TI53"/>
<dbReference type="EnsemblMetazoa" id="CapteT146600">
    <property type="protein sequence ID" value="CapteP146600"/>
    <property type="gene ID" value="CapteG146600"/>
</dbReference>
<dbReference type="OMA" id="DGREHCV"/>
<dbReference type="PANTHER" id="PTHR33154:SF18">
    <property type="entry name" value="ARSENICAL RESISTANCE OPERON REPRESSOR"/>
    <property type="match status" value="1"/>
</dbReference>
<reference evidence="7" key="1">
    <citation type="submission" date="2012-12" db="EMBL/GenBank/DDBJ databases">
        <authorList>
            <person name="Hellsten U."/>
            <person name="Grimwood J."/>
            <person name="Chapman J.A."/>
            <person name="Shapiro H."/>
            <person name="Aerts A."/>
            <person name="Otillar R.P."/>
            <person name="Terry A.Y."/>
            <person name="Boore J.L."/>
            <person name="Simakov O."/>
            <person name="Marletaz F."/>
            <person name="Cho S.-J."/>
            <person name="Edsinger-Gonzales E."/>
            <person name="Havlak P."/>
            <person name="Kuo D.-H."/>
            <person name="Larsson T."/>
            <person name="Lv J."/>
            <person name="Arendt D."/>
            <person name="Savage R."/>
            <person name="Osoegawa K."/>
            <person name="de Jong P."/>
            <person name="Lindberg D.R."/>
            <person name="Seaver E.C."/>
            <person name="Weisblat D.A."/>
            <person name="Putnam N.H."/>
            <person name="Grigoriev I.V."/>
            <person name="Rokhsar D.S."/>
        </authorList>
    </citation>
    <scope>NUCLEOTIDE SEQUENCE</scope>
    <source>
        <strain evidence="7">I ESC-2004</strain>
    </source>
</reference>
<gene>
    <name evidence="5" type="ORF">CAPTEDRAFT_146600</name>
</gene>
<dbReference type="PANTHER" id="PTHR33154">
    <property type="entry name" value="TRANSCRIPTIONAL REGULATOR, ARSR FAMILY"/>
    <property type="match status" value="1"/>
</dbReference>
<dbReference type="SMART" id="SM00418">
    <property type="entry name" value="HTH_ARSR"/>
    <property type="match status" value="1"/>
</dbReference>
<feature type="non-terminal residue" evidence="5">
    <location>
        <position position="1"/>
    </location>
</feature>
<organism evidence="5">
    <name type="scientific">Capitella teleta</name>
    <name type="common">Polychaete worm</name>
    <dbReference type="NCBI Taxonomy" id="283909"/>
    <lineage>
        <taxon>Eukaryota</taxon>
        <taxon>Metazoa</taxon>
        <taxon>Spiralia</taxon>
        <taxon>Lophotrochozoa</taxon>
        <taxon>Annelida</taxon>
        <taxon>Polychaeta</taxon>
        <taxon>Sedentaria</taxon>
        <taxon>Scolecida</taxon>
        <taxon>Capitellidae</taxon>
        <taxon>Capitella</taxon>
    </lineage>
</organism>
<dbReference type="EMBL" id="AMQN01029820">
    <property type="status" value="NOT_ANNOTATED_CDS"/>
    <property type="molecule type" value="Genomic_DNA"/>
</dbReference>
<dbReference type="InterPro" id="IPR011991">
    <property type="entry name" value="ArsR-like_HTH"/>
</dbReference>